<keyword evidence="2 3" id="KW-0697">Rotamase</keyword>
<evidence type="ECO:0000256" key="3">
    <source>
        <dbReference type="PROSITE-ProRule" id="PRU00277"/>
    </source>
</evidence>
<evidence type="ECO:0000313" key="7">
    <source>
        <dbReference type="Proteomes" id="UP000270224"/>
    </source>
</evidence>
<dbReference type="Gene3D" id="3.10.50.40">
    <property type="match status" value="1"/>
</dbReference>
<dbReference type="InterPro" id="IPR046357">
    <property type="entry name" value="PPIase_dom_sf"/>
</dbReference>
<evidence type="ECO:0000256" key="4">
    <source>
        <dbReference type="RuleBase" id="RU003915"/>
    </source>
</evidence>
<evidence type="ECO:0000313" key="6">
    <source>
        <dbReference type="EMBL" id="ROI10570.1"/>
    </source>
</evidence>
<reference evidence="7" key="1">
    <citation type="submission" date="2018-11" db="EMBL/GenBank/DDBJ databases">
        <title>Proposal to divide the Flavobacteriaceae and reorganize its genera based on Amino Acid Identity values calculated from whole genome sequences.</title>
        <authorList>
            <person name="Nicholson A.C."/>
            <person name="Gulvik C.A."/>
            <person name="Whitney A.M."/>
            <person name="Humrighouse B.W."/>
            <person name="Bell M."/>
            <person name="Holmens B."/>
            <person name="Steigerwalt A."/>
            <person name="Villarma A."/>
            <person name="Sheth M."/>
            <person name="Batra D."/>
            <person name="Pryor J."/>
            <person name="Bernardet J.-F."/>
            <person name="Hugo C."/>
            <person name="Kampfer P."/>
            <person name="Newman J."/>
            <person name="Mcquiston J.R."/>
        </authorList>
    </citation>
    <scope>NUCLEOTIDE SEQUENCE [LARGE SCALE GENOMIC DNA]</scope>
    <source>
        <strain evidence="7">H3056</strain>
    </source>
</reference>
<evidence type="ECO:0000256" key="2">
    <source>
        <dbReference type="ARBA" id="ARBA00023110"/>
    </source>
</evidence>
<evidence type="ECO:0000256" key="1">
    <source>
        <dbReference type="ARBA" id="ARBA00000971"/>
    </source>
</evidence>
<dbReference type="SUPFAM" id="SSF54534">
    <property type="entry name" value="FKBP-like"/>
    <property type="match status" value="1"/>
</dbReference>
<dbReference type="OrthoDB" id="1093155at2"/>
<feature type="domain" description="PPIase FKBP-type" evidence="5">
    <location>
        <begin position="86"/>
        <end position="169"/>
    </location>
</feature>
<dbReference type="Proteomes" id="UP000270224">
    <property type="component" value="Unassembled WGS sequence"/>
</dbReference>
<dbReference type="InterPro" id="IPR001179">
    <property type="entry name" value="PPIase_FKBP_dom"/>
</dbReference>
<dbReference type="GO" id="GO:0003755">
    <property type="term" value="F:peptidyl-prolyl cis-trans isomerase activity"/>
    <property type="evidence" value="ECO:0007669"/>
    <property type="project" value="UniProtKB-UniRule"/>
</dbReference>
<name>A0A3N0WZP3_9FLAO</name>
<keyword evidence="3 4" id="KW-0413">Isomerase</keyword>
<protein>
    <recommendedName>
        <fullName evidence="4">Peptidyl-prolyl cis-trans isomerase</fullName>
        <ecNumber evidence="4">5.2.1.8</ecNumber>
    </recommendedName>
</protein>
<dbReference type="RefSeq" id="WP_123264661.1">
    <property type="nucleotide sequence ID" value="NZ_RJUG01000001.1"/>
</dbReference>
<proteinExistence type="inferred from homology"/>
<evidence type="ECO:0000259" key="5">
    <source>
        <dbReference type="PROSITE" id="PS50059"/>
    </source>
</evidence>
<comment type="caution">
    <text evidence="6">The sequence shown here is derived from an EMBL/GenBank/DDBJ whole genome shotgun (WGS) entry which is preliminary data.</text>
</comment>
<dbReference type="PROSITE" id="PS50059">
    <property type="entry name" value="FKBP_PPIASE"/>
    <property type="match status" value="1"/>
</dbReference>
<dbReference type="EC" id="5.2.1.8" evidence="4"/>
<comment type="similarity">
    <text evidence="4">Belongs to the FKBP-type PPIase family.</text>
</comment>
<gene>
    <name evidence="6" type="ORF">EGI11_01335</name>
</gene>
<comment type="catalytic activity">
    <reaction evidence="1 3 4">
        <text>[protein]-peptidylproline (omega=180) = [protein]-peptidylproline (omega=0)</text>
        <dbReference type="Rhea" id="RHEA:16237"/>
        <dbReference type="Rhea" id="RHEA-COMP:10747"/>
        <dbReference type="Rhea" id="RHEA-COMP:10748"/>
        <dbReference type="ChEBI" id="CHEBI:83833"/>
        <dbReference type="ChEBI" id="CHEBI:83834"/>
        <dbReference type="EC" id="5.2.1.8"/>
    </reaction>
</comment>
<sequence length="169" mass="19813">MKNFLLLAPFFLVCCVQHQPEYSPANRSMSEQEMQISKNRTKSLNLLEKGQIEEWIKTQPEKYYGTRLNYWINLENLPSRPRKSNGDLISYQYDIYDFDWVKLYDKPVKNLNVNFGRFEELKPVEDALRYMEEGEERTLLIPSSLAFGAVGDGDRILPDMPVIVKLKVL</sequence>
<organism evidence="6 7">
    <name type="scientific">Kaistella daneshvariae</name>
    <dbReference type="NCBI Taxonomy" id="2487074"/>
    <lineage>
        <taxon>Bacteria</taxon>
        <taxon>Pseudomonadati</taxon>
        <taxon>Bacteroidota</taxon>
        <taxon>Flavobacteriia</taxon>
        <taxon>Flavobacteriales</taxon>
        <taxon>Weeksellaceae</taxon>
        <taxon>Chryseobacterium group</taxon>
        <taxon>Kaistella</taxon>
    </lineage>
</organism>
<dbReference type="EMBL" id="RJUG01000001">
    <property type="protein sequence ID" value="ROI10570.1"/>
    <property type="molecule type" value="Genomic_DNA"/>
</dbReference>
<accession>A0A3N0WZP3</accession>
<dbReference type="Pfam" id="PF00254">
    <property type="entry name" value="FKBP_C"/>
    <property type="match status" value="1"/>
</dbReference>
<dbReference type="AlphaFoldDB" id="A0A3N0WZP3"/>